<accession>A0A8S5R263</accession>
<protein>
    <submittedName>
        <fullName evidence="1">Uncharacterized protein</fullName>
    </submittedName>
</protein>
<sequence>MIIKHLKNYLRKRGSMMFDWGYYLYRFAEGDEAEDKTVEWLRVKNHDGAITWQWNLSVNNATSFDTISEAKNYAKKYYKTFDDEVRGIAYLTPVIVAKDYHSQETLKEI</sequence>
<evidence type="ECO:0000313" key="1">
    <source>
        <dbReference type="EMBL" id="DAE25448.1"/>
    </source>
</evidence>
<name>A0A8S5R263_9CAUD</name>
<dbReference type="EMBL" id="BK015797">
    <property type="protein sequence ID" value="DAE25448.1"/>
    <property type="molecule type" value="Genomic_DNA"/>
</dbReference>
<reference evidence="1" key="1">
    <citation type="journal article" date="2021" name="Proc. Natl. Acad. Sci. U.S.A.">
        <title>A Catalog of Tens of Thousands of Viruses from Human Metagenomes Reveals Hidden Associations with Chronic Diseases.</title>
        <authorList>
            <person name="Tisza M.J."/>
            <person name="Buck C.B."/>
        </authorList>
    </citation>
    <scope>NUCLEOTIDE SEQUENCE</scope>
    <source>
        <strain evidence="1">Ct6d71</strain>
    </source>
</reference>
<organism evidence="1">
    <name type="scientific">Siphoviridae sp. ct6d71</name>
    <dbReference type="NCBI Taxonomy" id="2826298"/>
    <lineage>
        <taxon>Viruses</taxon>
        <taxon>Duplodnaviria</taxon>
        <taxon>Heunggongvirae</taxon>
        <taxon>Uroviricota</taxon>
        <taxon>Caudoviricetes</taxon>
    </lineage>
</organism>
<proteinExistence type="predicted"/>